<protein>
    <submittedName>
        <fullName evidence="2">Uncharacterized protein</fullName>
    </submittedName>
</protein>
<proteinExistence type="predicted"/>
<comment type="caution">
    <text evidence="2">The sequence shown here is derived from an EMBL/GenBank/DDBJ whole genome shotgun (WGS) entry which is preliminary data.</text>
</comment>
<keyword evidence="1" id="KW-1133">Transmembrane helix</keyword>
<evidence type="ECO:0000256" key="1">
    <source>
        <dbReference type="SAM" id="Phobius"/>
    </source>
</evidence>
<evidence type="ECO:0000313" key="2">
    <source>
        <dbReference type="EMBL" id="KEZ77746.1"/>
    </source>
</evidence>
<sequence length="213" mass="24508">MAWGTILQNIVGTVMSFVVWSALVYGFFVLRNKSLEFKLKRLIRPERSDPDENRVHIVCANGTDVRVTVRDVRLITASDTHISLTYFGDTGDVIRPRRNDDIIARRRNSVVTRHERAGLIERNFVELPAQTAGLWALTAEQVEDPNWRFAHLILVLDYPTLLNTRRLMVVEAREEILGALNDDFRRYILATRFPGQRRAQPELASESDDSGRY</sequence>
<dbReference type="Proteomes" id="UP000028302">
    <property type="component" value="Unassembled WGS sequence"/>
</dbReference>
<keyword evidence="3" id="KW-1185">Reference proteome</keyword>
<organism evidence="2 3">
    <name type="scientific">Salinisphaera hydrothermalis (strain C41B8)</name>
    <dbReference type="NCBI Taxonomy" id="1304275"/>
    <lineage>
        <taxon>Bacteria</taxon>
        <taxon>Pseudomonadati</taxon>
        <taxon>Pseudomonadota</taxon>
        <taxon>Gammaproteobacteria</taxon>
        <taxon>Salinisphaerales</taxon>
        <taxon>Salinisphaeraceae</taxon>
        <taxon>Salinisphaera</taxon>
    </lineage>
</organism>
<dbReference type="EMBL" id="APNK01000009">
    <property type="protein sequence ID" value="KEZ77746.1"/>
    <property type="molecule type" value="Genomic_DNA"/>
</dbReference>
<feature type="transmembrane region" description="Helical" evidence="1">
    <location>
        <begin position="6"/>
        <end position="30"/>
    </location>
</feature>
<name>A0A084IM12_SALHC</name>
<keyword evidence="1" id="KW-0472">Membrane</keyword>
<dbReference type="AlphaFoldDB" id="A0A084IM12"/>
<evidence type="ECO:0000313" key="3">
    <source>
        <dbReference type="Proteomes" id="UP000028302"/>
    </source>
</evidence>
<keyword evidence="1" id="KW-0812">Transmembrane</keyword>
<gene>
    <name evidence="2" type="ORF">C41B8_08010</name>
</gene>
<accession>A0A084IM12</accession>
<reference evidence="2 3" key="1">
    <citation type="submission" date="2013-03" db="EMBL/GenBank/DDBJ databases">
        <title>Salinisphaera hydrothermalis C41B8 Genome Sequencing.</title>
        <authorList>
            <person name="Li C."/>
            <person name="Lai Q."/>
            <person name="Shao Z."/>
        </authorList>
    </citation>
    <scope>NUCLEOTIDE SEQUENCE [LARGE SCALE GENOMIC DNA]</scope>
    <source>
        <strain evidence="2 3">C41B8</strain>
    </source>
</reference>